<sequence>MASARICLTLAILTVAGTLMFNNNNNLVSAQCGANIPALISQCSQFVQMGGPQIPPSQACCAVVQPINVPCACKLVTKDVEKYVDPIKAVFVARHCGLTIKPGMRCGCKIFLFLHLLNIA</sequence>
<accession>A0ACB9LAE1</accession>
<evidence type="ECO:0000313" key="2">
    <source>
        <dbReference type="Proteomes" id="UP000828941"/>
    </source>
</evidence>
<dbReference type="EMBL" id="CM039437">
    <property type="protein sequence ID" value="KAI4306745.1"/>
    <property type="molecule type" value="Genomic_DNA"/>
</dbReference>
<keyword evidence="2" id="KW-1185">Reference proteome</keyword>
<protein>
    <submittedName>
        <fullName evidence="1">Uncharacterized protein</fullName>
    </submittedName>
</protein>
<gene>
    <name evidence="1" type="ORF">L6164_029998</name>
</gene>
<name>A0ACB9LAE1_BAUVA</name>
<dbReference type="Proteomes" id="UP000828941">
    <property type="component" value="Chromosome 12"/>
</dbReference>
<proteinExistence type="predicted"/>
<evidence type="ECO:0000313" key="1">
    <source>
        <dbReference type="EMBL" id="KAI4306745.1"/>
    </source>
</evidence>
<organism evidence="1 2">
    <name type="scientific">Bauhinia variegata</name>
    <name type="common">Purple orchid tree</name>
    <name type="synonym">Phanera variegata</name>
    <dbReference type="NCBI Taxonomy" id="167791"/>
    <lineage>
        <taxon>Eukaryota</taxon>
        <taxon>Viridiplantae</taxon>
        <taxon>Streptophyta</taxon>
        <taxon>Embryophyta</taxon>
        <taxon>Tracheophyta</taxon>
        <taxon>Spermatophyta</taxon>
        <taxon>Magnoliopsida</taxon>
        <taxon>eudicotyledons</taxon>
        <taxon>Gunneridae</taxon>
        <taxon>Pentapetalae</taxon>
        <taxon>rosids</taxon>
        <taxon>fabids</taxon>
        <taxon>Fabales</taxon>
        <taxon>Fabaceae</taxon>
        <taxon>Cercidoideae</taxon>
        <taxon>Cercideae</taxon>
        <taxon>Bauhiniinae</taxon>
        <taxon>Bauhinia</taxon>
    </lineage>
</organism>
<comment type="caution">
    <text evidence="1">The sequence shown here is derived from an EMBL/GenBank/DDBJ whole genome shotgun (WGS) entry which is preliminary data.</text>
</comment>
<reference evidence="1 2" key="1">
    <citation type="journal article" date="2022" name="DNA Res.">
        <title>Chromosomal-level genome assembly of the orchid tree Bauhinia variegata (Leguminosae; Cercidoideae) supports the allotetraploid origin hypothesis of Bauhinia.</title>
        <authorList>
            <person name="Zhong Y."/>
            <person name="Chen Y."/>
            <person name="Zheng D."/>
            <person name="Pang J."/>
            <person name="Liu Y."/>
            <person name="Luo S."/>
            <person name="Meng S."/>
            <person name="Qian L."/>
            <person name="Wei D."/>
            <person name="Dai S."/>
            <person name="Zhou R."/>
        </authorList>
    </citation>
    <scope>NUCLEOTIDE SEQUENCE [LARGE SCALE GENOMIC DNA]</scope>
    <source>
        <strain evidence="1">BV-YZ2020</strain>
    </source>
</reference>